<organism evidence="2 3">
    <name type="scientific">Elasticomyces elasticus</name>
    <dbReference type="NCBI Taxonomy" id="574655"/>
    <lineage>
        <taxon>Eukaryota</taxon>
        <taxon>Fungi</taxon>
        <taxon>Dikarya</taxon>
        <taxon>Ascomycota</taxon>
        <taxon>Pezizomycotina</taxon>
        <taxon>Dothideomycetes</taxon>
        <taxon>Dothideomycetidae</taxon>
        <taxon>Mycosphaerellales</taxon>
        <taxon>Teratosphaeriaceae</taxon>
        <taxon>Elasticomyces</taxon>
    </lineage>
</organism>
<comment type="caution">
    <text evidence="2">The sequence shown here is derived from an EMBL/GenBank/DDBJ whole genome shotgun (WGS) entry which is preliminary data.</text>
</comment>
<proteinExistence type="predicted"/>
<dbReference type="EMBL" id="JAVRQU010000017">
    <property type="protein sequence ID" value="KAK5693484.1"/>
    <property type="molecule type" value="Genomic_DNA"/>
</dbReference>
<name>A0AAN7WA83_9PEZI</name>
<evidence type="ECO:0008006" key="4">
    <source>
        <dbReference type="Google" id="ProtNLM"/>
    </source>
</evidence>
<dbReference type="Proteomes" id="UP001310594">
    <property type="component" value="Unassembled WGS sequence"/>
</dbReference>
<evidence type="ECO:0000313" key="3">
    <source>
        <dbReference type="Proteomes" id="UP001310594"/>
    </source>
</evidence>
<evidence type="ECO:0000313" key="2">
    <source>
        <dbReference type="EMBL" id="KAK5693484.1"/>
    </source>
</evidence>
<reference evidence="2" key="1">
    <citation type="submission" date="2023-08" db="EMBL/GenBank/DDBJ databases">
        <title>Black Yeasts Isolated from many extreme environments.</title>
        <authorList>
            <person name="Coleine C."/>
            <person name="Stajich J.E."/>
            <person name="Selbmann L."/>
        </authorList>
    </citation>
    <scope>NUCLEOTIDE SEQUENCE</scope>
    <source>
        <strain evidence="2">CCFEE 5810</strain>
    </source>
</reference>
<dbReference type="AlphaFoldDB" id="A0AAN7WA83"/>
<feature type="signal peptide" evidence="1">
    <location>
        <begin position="1"/>
        <end position="18"/>
    </location>
</feature>
<keyword evidence="1" id="KW-0732">Signal</keyword>
<sequence>MKPILISLISVAATLVTALPTIGAVSDTIIVSIPHVDFKTTMQSAKDYGNAVKVNVTDRDVSPGLPTCFGCGKAISSNMAWDAIRAYCQGVEAMLIAVDMPGTHTGVSSTIPYADGLVWLSVNARPVSGCGLQHVNGPMCYSNMLTSIYGCDSEGGDAFAGPKHGGITETDCLQYTITPNPNGSNGCPA</sequence>
<evidence type="ECO:0000256" key="1">
    <source>
        <dbReference type="SAM" id="SignalP"/>
    </source>
</evidence>
<accession>A0AAN7WA83</accession>
<feature type="chain" id="PRO_5042864743" description="Secreted protein" evidence="1">
    <location>
        <begin position="19"/>
        <end position="189"/>
    </location>
</feature>
<protein>
    <recommendedName>
        <fullName evidence="4">Secreted protein</fullName>
    </recommendedName>
</protein>
<gene>
    <name evidence="2" type="ORF">LTR97_010053</name>
</gene>